<sequence>MEKFIVDTNIMIRFIVNDDDEKFKQVLSVVDRVERNEMRLIVPTIVIAECCWLLKSYFKFDKSKISEFLLDILNIDNVDPEERLVKEALILFSDKNVDFADALLSVMSNSTNPLTPVLTFDQKDFKKLNCEYYKPKELI</sequence>
<dbReference type="InterPro" id="IPR029060">
    <property type="entry name" value="PIN-like_dom_sf"/>
</dbReference>
<dbReference type="Proteomes" id="UP001139179">
    <property type="component" value="Unassembled WGS sequence"/>
</dbReference>
<dbReference type="InterPro" id="IPR002716">
    <property type="entry name" value="PIN_dom"/>
</dbReference>
<dbReference type="RefSeq" id="WP_251222894.1">
    <property type="nucleotide sequence ID" value="NZ_JAMBOL010000005.1"/>
</dbReference>
<name>A0A9X2DPP0_9BACI</name>
<dbReference type="PANTHER" id="PTHR39664:SF2">
    <property type="entry name" value="NUCLEIC ACID-BINDING PROTEIN, CONTAINING PIN DOMAIN-RELATED"/>
    <property type="match status" value="1"/>
</dbReference>
<evidence type="ECO:0000259" key="1">
    <source>
        <dbReference type="Pfam" id="PF01850"/>
    </source>
</evidence>
<dbReference type="EMBL" id="JAMBOL010000005">
    <property type="protein sequence ID" value="MCM3714107.1"/>
    <property type="molecule type" value="Genomic_DNA"/>
</dbReference>
<evidence type="ECO:0000313" key="3">
    <source>
        <dbReference type="Proteomes" id="UP001139179"/>
    </source>
</evidence>
<feature type="domain" description="PIN" evidence="1">
    <location>
        <begin position="5"/>
        <end position="127"/>
    </location>
</feature>
<protein>
    <submittedName>
        <fullName evidence="2">PIN domain-containing protein</fullName>
    </submittedName>
</protein>
<dbReference type="PANTHER" id="PTHR39664">
    <property type="match status" value="1"/>
</dbReference>
<dbReference type="Gene3D" id="3.40.50.1010">
    <property type="entry name" value="5'-nuclease"/>
    <property type="match status" value="1"/>
</dbReference>
<dbReference type="Pfam" id="PF01850">
    <property type="entry name" value="PIN"/>
    <property type="match status" value="1"/>
</dbReference>
<evidence type="ECO:0000313" key="2">
    <source>
        <dbReference type="EMBL" id="MCM3714107.1"/>
    </source>
</evidence>
<organism evidence="2 3">
    <name type="scientific">Halalkalibacter oceani</name>
    <dbReference type="NCBI Taxonomy" id="1653776"/>
    <lineage>
        <taxon>Bacteria</taxon>
        <taxon>Bacillati</taxon>
        <taxon>Bacillota</taxon>
        <taxon>Bacilli</taxon>
        <taxon>Bacillales</taxon>
        <taxon>Bacillaceae</taxon>
        <taxon>Halalkalibacter</taxon>
    </lineage>
</organism>
<dbReference type="SUPFAM" id="SSF88723">
    <property type="entry name" value="PIN domain-like"/>
    <property type="match status" value="1"/>
</dbReference>
<reference evidence="2" key="1">
    <citation type="submission" date="2022-05" db="EMBL/GenBank/DDBJ databases">
        <title>Comparative Genomics of Spacecraft Associated Microbes.</title>
        <authorList>
            <person name="Tran M.T."/>
            <person name="Wright A."/>
            <person name="Seuylemezian A."/>
            <person name="Eisen J."/>
            <person name="Coil D."/>
        </authorList>
    </citation>
    <scope>NUCLEOTIDE SEQUENCE</scope>
    <source>
        <strain evidence="2">214.1.1</strain>
    </source>
</reference>
<gene>
    <name evidence="2" type="ORF">M3202_08410</name>
</gene>
<accession>A0A9X2DPP0</accession>
<comment type="caution">
    <text evidence="2">The sequence shown here is derived from an EMBL/GenBank/DDBJ whole genome shotgun (WGS) entry which is preliminary data.</text>
</comment>
<dbReference type="AlphaFoldDB" id="A0A9X2DPP0"/>
<proteinExistence type="predicted"/>
<keyword evidence="3" id="KW-1185">Reference proteome</keyword>